<feature type="domain" description="PPM-type phosphatase" evidence="2">
    <location>
        <begin position="1"/>
        <end position="184"/>
    </location>
</feature>
<name>A0A9W8ANH3_9FUNG</name>
<keyword evidence="4" id="KW-1185">Reference proteome</keyword>
<comment type="catalytic activity">
    <reaction evidence="1">
        <text>O-phospho-L-threonyl-[protein] + H2O = L-threonyl-[protein] + phosphate</text>
        <dbReference type="Rhea" id="RHEA:47004"/>
        <dbReference type="Rhea" id="RHEA-COMP:11060"/>
        <dbReference type="Rhea" id="RHEA-COMP:11605"/>
        <dbReference type="ChEBI" id="CHEBI:15377"/>
        <dbReference type="ChEBI" id="CHEBI:30013"/>
        <dbReference type="ChEBI" id="CHEBI:43474"/>
        <dbReference type="ChEBI" id="CHEBI:61977"/>
        <dbReference type="EC" id="3.1.3.16"/>
    </reaction>
</comment>
<evidence type="ECO:0000313" key="3">
    <source>
        <dbReference type="EMBL" id="KAJ1948246.1"/>
    </source>
</evidence>
<dbReference type="OrthoDB" id="60843at2759"/>
<gene>
    <name evidence="3" type="primary">PPTC7</name>
    <name evidence="3" type="ORF">IWQ62_006920</name>
</gene>
<dbReference type="PROSITE" id="PS51746">
    <property type="entry name" value="PPM_2"/>
    <property type="match status" value="1"/>
</dbReference>
<dbReference type="PANTHER" id="PTHR12320">
    <property type="entry name" value="PROTEIN PHOSPHATASE 2C"/>
    <property type="match status" value="1"/>
</dbReference>
<accession>A0A9W8ANH3</accession>
<comment type="cofactor">
    <cofactor evidence="1">
        <name>Mg(2+)</name>
        <dbReference type="ChEBI" id="CHEBI:18420"/>
    </cofactor>
</comment>
<comment type="cofactor">
    <cofactor evidence="1">
        <name>Mn(2+)</name>
        <dbReference type="ChEBI" id="CHEBI:29035"/>
    </cofactor>
</comment>
<evidence type="ECO:0000259" key="2">
    <source>
        <dbReference type="PROSITE" id="PS51746"/>
    </source>
</evidence>
<sequence>MEKGGSTVTLGTLEPQSGRLTMAQLGDSTYSIVRQRQTTFHMSEEQVHGFNFPFQLSAYSPSQKAWAEQTLDRPEKAIVQDFDLQPDDLVVVGTDGVFDNIYPQDVLDTVRDHLSEARLGQLVKALSKSEQPVTQDTMHQVELISLAHTAQSLVDLAVRHSLRQNYLSPFAKRAQAASMRYNSG</sequence>
<reference evidence="3" key="1">
    <citation type="submission" date="2022-07" db="EMBL/GenBank/DDBJ databases">
        <title>Phylogenomic reconstructions and comparative analyses of Kickxellomycotina fungi.</title>
        <authorList>
            <person name="Reynolds N.K."/>
            <person name="Stajich J.E."/>
            <person name="Barry K."/>
            <person name="Grigoriev I.V."/>
            <person name="Crous P."/>
            <person name="Smith M.E."/>
        </authorList>
    </citation>
    <scope>NUCLEOTIDE SEQUENCE</scope>
    <source>
        <strain evidence="3">RSA 1196</strain>
    </source>
</reference>
<dbReference type="GO" id="GO:0046872">
    <property type="term" value="F:metal ion binding"/>
    <property type="evidence" value="ECO:0007669"/>
    <property type="project" value="UniProtKB-UniRule"/>
</dbReference>
<comment type="catalytic activity">
    <reaction evidence="1">
        <text>O-phospho-L-seryl-[protein] + H2O = L-seryl-[protein] + phosphate</text>
        <dbReference type="Rhea" id="RHEA:20629"/>
        <dbReference type="Rhea" id="RHEA-COMP:9863"/>
        <dbReference type="Rhea" id="RHEA-COMP:11604"/>
        <dbReference type="ChEBI" id="CHEBI:15377"/>
        <dbReference type="ChEBI" id="CHEBI:29999"/>
        <dbReference type="ChEBI" id="CHEBI:43474"/>
        <dbReference type="ChEBI" id="CHEBI:83421"/>
        <dbReference type="EC" id="3.1.3.16"/>
    </reaction>
</comment>
<proteinExistence type="inferred from homology"/>
<dbReference type="EMBL" id="JANBPY010004390">
    <property type="protein sequence ID" value="KAJ1948246.1"/>
    <property type="molecule type" value="Genomic_DNA"/>
</dbReference>
<dbReference type="InterPro" id="IPR039123">
    <property type="entry name" value="PPTC7"/>
</dbReference>
<comment type="caution">
    <text evidence="3">The sequence shown here is derived from an EMBL/GenBank/DDBJ whole genome shotgun (WGS) entry which is preliminary data.</text>
</comment>
<evidence type="ECO:0000256" key="1">
    <source>
        <dbReference type="RuleBase" id="RU366020"/>
    </source>
</evidence>
<dbReference type="PANTHER" id="PTHR12320:SF1">
    <property type="entry name" value="PROTEIN PHOSPHATASE PTC7 HOMOLOG"/>
    <property type="match status" value="1"/>
</dbReference>
<keyword evidence="1" id="KW-0904">Protein phosphatase</keyword>
<protein>
    <recommendedName>
        <fullName evidence="1">Protein phosphatase</fullName>
        <ecNumber evidence="1">3.1.3.16</ecNumber>
    </recommendedName>
</protein>
<keyword evidence="1" id="KW-0464">Manganese</keyword>
<keyword evidence="1" id="KW-0479">Metal-binding</keyword>
<dbReference type="Gene3D" id="3.60.40.10">
    <property type="entry name" value="PPM-type phosphatase domain"/>
    <property type="match status" value="1"/>
</dbReference>
<dbReference type="InterPro" id="IPR036457">
    <property type="entry name" value="PPM-type-like_dom_sf"/>
</dbReference>
<keyword evidence="1 3" id="KW-0378">Hydrolase</keyword>
<organism evidence="3 4">
    <name type="scientific">Dispira parvispora</name>
    <dbReference type="NCBI Taxonomy" id="1520584"/>
    <lineage>
        <taxon>Eukaryota</taxon>
        <taxon>Fungi</taxon>
        <taxon>Fungi incertae sedis</taxon>
        <taxon>Zoopagomycota</taxon>
        <taxon>Kickxellomycotina</taxon>
        <taxon>Dimargaritomycetes</taxon>
        <taxon>Dimargaritales</taxon>
        <taxon>Dimargaritaceae</taxon>
        <taxon>Dispira</taxon>
    </lineage>
</organism>
<dbReference type="GO" id="GO:0004722">
    <property type="term" value="F:protein serine/threonine phosphatase activity"/>
    <property type="evidence" value="ECO:0007669"/>
    <property type="project" value="UniProtKB-EC"/>
</dbReference>
<keyword evidence="1" id="KW-0460">Magnesium</keyword>
<dbReference type="SUPFAM" id="SSF81606">
    <property type="entry name" value="PP2C-like"/>
    <property type="match status" value="1"/>
</dbReference>
<feature type="non-terminal residue" evidence="3">
    <location>
        <position position="184"/>
    </location>
</feature>
<comment type="similarity">
    <text evidence="1">Belongs to the PP2C family.</text>
</comment>
<dbReference type="AlphaFoldDB" id="A0A9W8ANH3"/>
<dbReference type="InterPro" id="IPR001932">
    <property type="entry name" value="PPM-type_phosphatase-like_dom"/>
</dbReference>
<evidence type="ECO:0000313" key="4">
    <source>
        <dbReference type="Proteomes" id="UP001150925"/>
    </source>
</evidence>
<dbReference type="Proteomes" id="UP001150925">
    <property type="component" value="Unassembled WGS sequence"/>
</dbReference>
<dbReference type="EC" id="3.1.3.16" evidence="1"/>